<dbReference type="eggNOG" id="COG1305">
    <property type="taxonomic scope" value="Bacteria"/>
</dbReference>
<dbReference type="AlphaFoldDB" id="A0A1U9YYF7"/>
<accession>A0A1U9YYF7</accession>
<dbReference type="GO" id="GO:0003810">
    <property type="term" value="F:protein-glutamine gamma-glutamyltransferase activity"/>
    <property type="evidence" value="ECO:0007669"/>
    <property type="project" value="UniProtKB-EC"/>
</dbReference>
<gene>
    <name evidence="2" type="primary">tgpA_1</name>
    <name evidence="2" type="ORF">Mame_01104</name>
</gene>
<dbReference type="EC" id="2.3.2.13" evidence="2"/>
<sequence length="272" mass="29652">MLLNISHVTEYSYDEPVQFSLQRLRLTPVSAASQTVKDWTVSIEGAKSEVAYIDQYENHVRLVSVEGDHKTVRLTAAGVVETRDTDGIFGPASPDIPLWLFLRPTPLTMAEEPIKALVARLEGDSDLARLHDLMAILHKSMTFKPGSTSTATTAAESLENKEGVCQDYAHIVIAAARAMKVPARYVSGYLYMEEGPNQTASHAWAECYLEGLGWVGFDAANKVCPDERYVRVATGLDYRDAAPVSGMTIGGGRETLEVKLSVAGQSQSQSQS</sequence>
<feature type="domain" description="Transglutaminase-like" evidence="1">
    <location>
        <begin position="157"/>
        <end position="221"/>
    </location>
</feature>
<reference evidence="2 3" key="1">
    <citation type="submission" date="2017-03" db="EMBL/GenBank/DDBJ databases">
        <title>Foreign affairs: Plasmid Transfer between Roseobacters and Rhizobia.</title>
        <authorList>
            <person name="Bartling P."/>
            <person name="Bunk B."/>
            <person name="Overmann J."/>
            <person name="Brinkmann H."/>
            <person name="Petersen J."/>
        </authorList>
    </citation>
    <scope>NUCLEOTIDE SEQUENCE [LARGE SCALE GENOMIC DNA]</scope>
    <source>
        <strain evidence="2 3">MACL11</strain>
    </source>
</reference>
<proteinExistence type="predicted"/>
<name>A0A1U9YYF7_9HYPH</name>
<dbReference type="STRING" id="1122214.Mame_01104"/>
<dbReference type="PANTHER" id="PTHR33490">
    <property type="entry name" value="BLR5614 PROTEIN-RELATED"/>
    <property type="match status" value="1"/>
</dbReference>
<dbReference type="KEGG" id="mmed:Mame_01104"/>
<dbReference type="OrthoDB" id="9804023at2"/>
<dbReference type="InterPro" id="IPR013589">
    <property type="entry name" value="Bac_transglu_N"/>
</dbReference>
<organism evidence="2 3">
    <name type="scientific">Martelella mediterranea DSM 17316</name>
    <dbReference type="NCBI Taxonomy" id="1122214"/>
    <lineage>
        <taxon>Bacteria</taxon>
        <taxon>Pseudomonadati</taxon>
        <taxon>Pseudomonadota</taxon>
        <taxon>Alphaproteobacteria</taxon>
        <taxon>Hyphomicrobiales</taxon>
        <taxon>Aurantimonadaceae</taxon>
        <taxon>Martelella</taxon>
    </lineage>
</organism>
<protein>
    <submittedName>
        <fullName evidence="2">Protein-glutamine gamma-glutamyltransferase</fullName>
        <ecNumber evidence="2">2.3.2.13</ecNumber>
    </submittedName>
</protein>
<dbReference type="InterPro" id="IPR038765">
    <property type="entry name" value="Papain-like_cys_pep_sf"/>
</dbReference>
<keyword evidence="3" id="KW-1185">Reference proteome</keyword>
<keyword evidence="2" id="KW-0808">Transferase</keyword>
<dbReference type="SUPFAM" id="SSF54001">
    <property type="entry name" value="Cysteine proteinases"/>
    <property type="match status" value="1"/>
</dbReference>
<evidence type="ECO:0000313" key="3">
    <source>
        <dbReference type="Proteomes" id="UP000191135"/>
    </source>
</evidence>
<dbReference type="PANTHER" id="PTHR33490:SF6">
    <property type="entry name" value="SLL1049 PROTEIN"/>
    <property type="match status" value="1"/>
</dbReference>
<dbReference type="Pfam" id="PF08379">
    <property type="entry name" value="Bact_transglu_N"/>
    <property type="match status" value="1"/>
</dbReference>
<evidence type="ECO:0000313" key="2">
    <source>
        <dbReference type="EMBL" id="AQZ50475.1"/>
    </source>
</evidence>
<dbReference type="Pfam" id="PF01841">
    <property type="entry name" value="Transglut_core"/>
    <property type="match status" value="1"/>
</dbReference>
<dbReference type="SMART" id="SM00460">
    <property type="entry name" value="TGc"/>
    <property type="match status" value="1"/>
</dbReference>
<dbReference type="InterPro" id="IPR002931">
    <property type="entry name" value="Transglutaminase-like"/>
</dbReference>
<dbReference type="Gene3D" id="3.10.620.30">
    <property type="match status" value="1"/>
</dbReference>
<evidence type="ECO:0000259" key="1">
    <source>
        <dbReference type="SMART" id="SM00460"/>
    </source>
</evidence>
<keyword evidence="2" id="KW-0012">Acyltransferase</keyword>
<dbReference type="RefSeq" id="WP_018066125.1">
    <property type="nucleotide sequence ID" value="NZ_AQWH01000019.1"/>
</dbReference>
<dbReference type="EMBL" id="CP020330">
    <property type="protein sequence ID" value="AQZ50475.1"/>
    <property type="molecule type" value="Genomic_DNA"/>
</dbReference>
<dbReference type="Proteomes" id="UP000191135">
    <property type="component" value="Chromosome"/>
</dbReference>